<dbReference type="AlphaFoldDB" id="A0A1G4K115"/>
<dbReference type="EMBL" id="LT598461">
    <property type="protein sequence ID" value="SCU97230.1"/>
    <property type="molecule type" value="Genomic_DNA"/>
</dbReference>
<accession>A0A1G4K115</accession>
<dbReference type="InterPro" id="IPR039171">
    <property type="entry name" value="Cwc2/Slt11"/>
</dbReference>
<dbReference type="PANTHER" id="PTHR14089:SF10">
    <property type="entry name" value="RNA-BINDING PROTEIN NAB6"/>
    <property type="match status" value="1"/>
</dbReference>
<keyword evidence="6" id="KW-1185">Reference proteome</keyword>
<dbReference type="PANTHER" id="PTHR14089">
    <property type="entry name" value="PRE-MRNA-SPLICING FACTOR RBM22"/>
    <property type="match status" value="1"/>
</dbReference>
<evidence type="ECO:0000313" key="6">
    <source>
        <dbReference type="Proteomes" id="UP000190274"/>
    </source>
</evidence>
<feature type="compositionally biased region" description="Polar residues" evidence="2">
    <location>
        <begin position="847"/>
        <end position="859"/>
    </location>
</feature>
<feature type="compositionally biased region" description="Polar residues" evidence="2">
    <location>
        <begin position="404"/>
        <end position="423"/>
    </location>
</feature>
<organism evidence="5 6">
    <name type="scientific">Lachancea dasiensis</name>
    <dbReference type="NCBI Taxonomy" id="1072105"/>
    <lineage>
        <taxon>Eukaryota</taxon>
        <taxon>Fungi</taxon>
        <taxon>Dikarya</taxon>
        <taxon>Ascomycota</taxon>
        <taxon>Saccharomycotina</taxon>
        <taxon>Saccharomycetes</taxon>
        <taxon>Saccharomycetales</taxon>
        <taxon>Saccharomycetaceae</taxon>
        <taxon>Lachancea</taxon>
    </lineage>
</organism>
<dbReference type="InterPro" id="IPR018885">
    <property type="entry name" value="mRNA-bd_dom"/>
</dbReference>
<dbReference type="InterPro" id="IPR035979">
    <property type="entry name" value="RBD_domain_sf"/>
</dbReference>
<dbReference type="OrthoDB" id="6407164at2759"/>
<gene>
    <name evidence="5" type="ORF">LADA_0H05182G</name>
</gene>
<evidence type="ECO:0000259" key="4">
    <source>
        <dbReference type="Pfam" id="PF10567"/>
    </source>
</evidence>
<dbReference type="SUPFAM" id="SSF54928">
    <property type="entry name" value="RNA-binding domain, RBD"/>
    <property type="match status" value="2"/>
</dbReference>
<evidence type="ECO:0000256" key="1">
    <source>
        <dbReference type="ARBA" id="ARBA00022884"/>
    </source>
</evidence>
<feature type="region of interest" description="Disordered" evidence="2">
    <location>
        <begin position="136"/>
        <end position="171"/>
    </location>
</feature>
<dbReference type="GO" id="GO:0010494">
    <property type="term" value="C:cytoplasmic stress granule"/>
    <property type="evidence" value="ECO:0007669"/>
    <property type="project" value="EnsemblFungi"/>
</dbReference>
<dbReference type="Pfam" id="PF10567">
    <property type="entry name" value="Nab6_mRNP_bdg"/>
    <property type="match status" value="1"/>
</dbReference>
<evidence type="ECO:0000259" key="3">
    <source>
        <dbReference type="Pfam" id="PF10378"/>
    </source>
</evidence>
<dbReference type="InterPro" id="IPR018835">
    <property type="entry name" value="RNA-binding_domain_put"/>
</dbReference>
<dbReference type="GO" id="GO:0070935">
    <property type="term" value="P:3'-UTR-mediated mRNA stabilization"/>
    <property type="evidence" value="ECO:0007669"/>
    <property type="project" value="EnsemblFungi"/>
</dbReference>
<evidence type="ECO:0000313" key="5">
    <source>
        <dbReference type="EMBL" id="SCU97230.1"/>
    </source>
</evidence>
<dbReference type="GO" id="GO:1990394">
    <property type="term" value="P:cellular response to cell wall damage"/>
    <property type="evidence" value="ECO:0007669"/>
    <property type="project" value="EnsemblFungi"/>
</dbReference>
<sequence>MASGINSGTFFQRQYRSDGSYQLNSRPTNVVASSYHQGSSHSPLAGSSVLSGDQYPEMIDDTSAHGAKFTHTRSTNTRLNANIKTHGPSLHHPHNGIGSYQNYQGYQPPPQTPFDLSYGVSLLPSHLLVSSPYLASPQHTPRRHNPIPLSSYRSFPLRMPPGNDRRKLRNSESYCREDGVRQIPFQIMFEVLPPTVIDDESRTPSLLFSNVSPELSLHDFLTKFDDSERVESLFRVDAEQQSIIVSFLTQETCLDFYNGVLQKLFDFKKELQSPRLSLSFVRLEDPMSGPTMHDVKFEVLRVGATRSLALEFSSEITSKSLFENLAFLNNRGPRYVVECIEIVNTEKVSKNFGSHYAIIHFISIAMAIETLEYLKVHQRSVPDLQKFFYISRALNSMTSELHTLSSSQLREPKSPSTSISTLSLGRDSTPLASKKIRETITIHPTSYDPPYVQLHTQHLPHYTASKPLSMESVNGSSTTIASPAPQEVLINDIDDISSCGSMVSIVPNQTGSHAYPMGGYPYYMDMTKPLGQTLQQQYCTAAQFATTMGGGLGNRTVYIGNINQRSKVEDVCNVVRGGLLQKVKFIASKQICFFTFIEAAAAVQFFANASIEPIVLHGNVLRVGWGHHSGDLPKFISLAVTAGASRNVYVSLPEHAFKDKFIKDPEYQTHKEKFKLPSKEVLLQDFRKYGEIEQINFLPDGHCCWINFMNILHAIKLVEDANNMNNEKSFHGRYGERYRGLIVGYGKDRCGNVNKNLVANKNSKHYKKVKKTSYKIRMHKQQSKKPSDLRENEDSGIGNRALPTDAFGIIVPKPKTSVGDSDVEEGENLRMSNSHIETEDGGLGISVRQSSPELDSNADSPLREPAEGDYGSSDSSDVDIIVSAPNSAGHSQLRDNNKSFKKQPHYFPDTQQDYGSRAFTGLSPMDSSTSLDAVPPLAPSTVGRLYHAATRKSSNKTVRDGNSSVVVDPLPEVCPSRSSIPPGSRRRKSKAIPGSNVMAQYLAQLQHSTFMYAANILGVEDGDPQVYYDENGVADPLI</sequence>
<protein>
    <submittedName>
        <fullName evidence="5">LADA_0H05182g1_1</fullName>
    </submittedName>
</protein>
<feature type="region of interest" description="Disordered" evidence="2">
    <location>
        <begin position="774"/>
        <end position="921"/>
    </location>
</feature>
<name>A0A1G4K115_9SACH</name>
<dbReference type="FunFam" id="3.30.70.330:FF:000400">
    <property type="entry name" value="Negative regulator of differentiation 1"/>
    <property type="match status" value="1"/>
</dbReference>
<keyword evidence="1" id="KW-0694">RNA-binding</keyword>
<proteinExistence type="predicted"/>
<dbReference type="Gene3D" id="3.30.70.330">
    <property type="match status" value="1"/>
</dbReference>
<feature type="domain" description="mRNA-binding" evidence="4">
    <location>
        <begin position="188"/>
        <end position="418"/>
    </location>
</feature>
<dbReference type="STRING" id="1266660.A0A1G4K115"/>
<feature type="compositionally biased region" description="Low complexity" evidence="2">
    <location>
        <begin position="872"/>
        <end position="883"/>
    </location>
</feature>
<feature type="region of interest" description="Disordered" evidence="2">
    <location>
        <begin position="404"/>
        <end position="424"/>
    </location>
</feature>
<feature type="compositionally biased region" description="Basic residues" evidence="2">
    <location>
        <begin position="774"/>
        <end position="783"/>
    </location>
</feature>
<feature type="domain" description="RNA-binding" evidence="3">
    <location>
        <begin position="107"/>
        <end position="141"/>
    </location>
</feature>
<dbReference type="Pfam" id="PF10378">
    <property type="entry name" value="RRM"/>
    <property type="match status" value="1"/>
</dbReference>
<dbReference type="Proteomes" id="UP000190274">
    <property type="component" value="Chromosome H"/>
</dbReference>
<dbReference type="GO" id="GO:0003730">
    <property type="term" value="F:mRNA 3'-UTR binding"/>
    <property type="evidence" value="ECO:0007669"/>
    <property type="project" value="EnsemblFungi"/>
</dbReference>
<reference evidence="5 6" key="1">
    <citation type="submission" date="2016-03" db="EMBL/GenBank/DDBJ databases">
        <authorList>
            <person name="Devillers H."/>
        </authorList>
    </citation>
    <scope>NUCLEOTIDE SEQUENCE [LARGE SCALE GENOMIC DNA]</scope>
    <source>
        <strain evidence="5">CBS 10888</strain>
    </source>
</reference>
<dbReference type="InterPro" id="IPR012677">
    <property type="entry name" value="Nucleotide-bd_a/b_plait_sf"/>
</dbReference>
<evidence type="ECO:0000256" key="2">
    <source>
        <dbReference type="SAM" id="MobiDB-lite"/>
    </source>
</evidence>